<dbReference type="PROSITE" id="PS51626">
    <property type="entry name" value="SAM_MT_TRM1"/>
    <property type="match status" value="1"/>
</dbReference>
<dbReference type="PANTHER" id="PTHR10631">
    <property type="entry name" value="N 2 ,N 2 -DIMETHYLGUANOSINE TRNA METHYLTRANSFERASE"/>
    <property type="match status" value="1"/>
</dbReference>
<evidence type="ECO:0000256" key="6">
    <source>
        <dbReference type="ARBA" id="ARBA00022884"/>
    </source>
</evidence>
<dbReference type="Gene3D" id="3.40.50.150">
    <property type="entry name" value="Vaccinia Virus protein VP39"/>
    <property type="match status" value="1"/>
</dbReference>
<reference evidence="9 10" key="1">
    <citation type="submission" date="2024-05" db="EMBL/GenBank/DDBJ databases">
        <title>Haplotype-resolved chromosome-level genome assembly of Huyou (Citrus changshanensis).</title>
        <authorList>
            <person name="Miao C."/>
            <person name="Chen W."/>
            <person name="Wu Y."/>
            <person name="Wang L."/>
            <person name="Zhao S."/>
            <person name="Grierson D."/>
            <person name="Xu C."/>
            <person name="Chen K."/>
        </authorList>
    </citation>
    <scope>NUCLEOTIDE SEQUENCE [LARGE SCALE GENOMIC DNA]</scope>
    <source>
        <strain evidence="9">01-14</strain>
        <tissue evidence="9">Leaf</tissue>
    </source>
</reference>
<evidence type="ECO:0000256" key="3">
    <source>
        <dbReference type="ARBA" id="ARBA00022679"/>
    </source>
</evidence>
<protein>
    <submittedName>
        <fullName evidence="9">Uncharacterized protein</fullName>
    </submittedName>
</protein>
<name>A0AAP0QEH0_9ROSI</name>
<dbReference type="GO" id="GO:0005634">
    <property type="term" value="C:nucleus"/>
    <property type="evidence" value="ECO:0007669"/>
    <property type="project" value="TreeGrafter"/>
</dbReference>
<dbReference type="InterPro" id="IPR029063">
    <property type="entry name" value="SAM-dependent_MTases_sf"/>
</dbReference>
<dbReference type="EMBL" id="JBCGBO010000007">
    <property type="protein sequence ID" value="KAK9186753.1"/>
    <property type="molecule type" value="Genomic_DNA"/>
</dbReference>
<proteinExistence type="inferred from homology"/>
<gene>
    <name evidence="9" type="ORF">WN944_018142</name>
</gene>
<organism evidence="9 10">
    <name type="scientific">Citrus x changshan-huyou</name>
    <dbReference type="NCBI Taxonomy" id="2935761"/>
    <lineage>
        <taxon>Eukaryota</taxon>
        <taxon>Viridiplantae</taxon>
        <taxon>Streptophyta</taxon>
        <taxon>Embryophyta</taxon>
        <taxon>Tracheophyta</taxon>
        <taxon>Spermatophyta</taxon>
        <taxon>Magnoliopsida</taxon>
        <taxon>eudicotyledons</taxon>
        <taxon>Gunneridae</taxon>
        <taxon>Pentapetalae</taxon>
        <taxon>rosids</taxon>
        <taxon>malvids</taxon>
        <taxon>Sapindales</taxon>
        <taxon>Rutaceae</taxon>
        <taxon>Aurantioideae</taxon>
        <taxon>Citrus</taxon>
    </lineage>
</organism>
<keyword evidence="6 7" id="KW-0694">RNA-binding</keyword>
<keyword evidence="1 7" id="KW-0820">tRNA-binding</keyword>
<feature type="region of interest" description="Disordered" evidence="8">
    <location>
        <begin position="1"/>
        <end position="34"/>
    </location>
</feature>
<evidence type="ECO:0000256" key="8">
    <source>
        <dbReference type="SAM" id="MobiDB-lite"/>
    </source>
</evidence>
<dbReference type="Proteomes" id="UP001428341">
    <property type="component" value="Unassembled WGS sequence"/>
</dbReference>
<dbReference type="Pfam" id="PF02005">
    <property type="entry name" value="TRM"/>
    <property type="match status" value="1"/>
</dbReference>
<keyword evidence="4 7" id="KW-0949">S-adenosyl-L-methionine</keyword>
<evidence type="ECO:0000256" key="2">
    <source>
        <dbReference type="ARBA" id="ARBA00022603"/>
    </source>
</evidence>
<evidence type="ECO:0000256" key="1">
    <source>
        <dbReference type="ARBA" id="ARBA00022555"/>
    </source>
</evidence>
<dbReference type="GO" id="GO:0016423">
    <property type="term" value="F:tRNA (guanine) methyltransferase activity"/>
    <property type="evidence" value="ECO:0007669"/>
    <property type="project" value="InterPro"/>
</dbReference>
<evidence type="ECO:0000313" key="10">
    <source>
        <dbReference type="Proteomes" id="UP001428341"/>
    </source>
</evidence>
<dbReference type="AlphaFoldDB" id="A0AAP0QEH0"/>
<keyword evidence="10" id="KW-1185">Reference proteome</keyword>
<sequence length="208" mass="23459">MLTVTPKTPSPSPFLHEPLPKSQNPNPKPSNSHQIHCFNGSYHKPTYQTERGLQFETEDTFFRHESATGRDLGVLSAALYKQSKQQLRVLDVMCGCGIRSLRYLAEAKADFVMANDGNDAHRRVILGNLKSIERGSGDEKRWVVTHFDANRVLSECYLKREFFDLIDIDSFGSDSSFLRTVFNAVKRDGLLYLTSTDGYSSGGHRPNK</sequence>
<comment type="caution">
    <text evidence="9">The sequence shown here is derived from an EMBL/GenBank/DDBJ whole genome shotgun (WGS) entry which is preliminary data.</text>
</comment>
<evidence type="ECO:0000256" key="7">
    <source>
        <dbReference type="PROSITE-ProRule" id="PRU00958"/>
    </source>
</evidence>
<keyword evidence="5 7" id="KW-0819">tRNA processing</keyword>
<dbReference type="SUPFAM" id="SSF53335">
    <property type="entry name" value="S-adenosyl-L-methionine-dependent methyltransferases"/>
    <property type="match status" value="1"/>
</dbReference>
<accession>A0AAP0QEH0</accession>
<evidence type="ECO:0000313" key="9">
    <source>
        <dbReference type="EMBL" id="KAK9186753.1"/>
    </source>
</evidence>
<evidence type="ECO:0000256" key="4">
    <source>
        <dbReference type="ARBA" id="ARBA00022691"/>
    </source>
</evidence>
<dbReference type="PANTHER" id="PTHR10631:SF9">
    <property type="entry name" value="TRNA (GUANINE(26)-N(2))-DIMETHYLTRANSFERASE"/>
    <property type="match status" value="1"/>
</dbReference>
<dbReference type="GO" id="GO:0002940">
    <property type="term" value="P:tRNA N2-guanine methylation"/>
    <property type="evidence" value="ECO:0007669"/>
    <property type="project" value="TreeGrafter"/>
</dbReference>
<feature type="compositionally biased region" description="Low complexity" evidence="8">
    <location>
        <begin position="20"/>
        <end position="32"/>
    </location>
</feature>
<comment type="similarity">
    <text evidence="7">Belongs to the class I-like SAM-binding methyltransferase superfamily. Trm1 family.</text>
</comment>
<dbReference type="GO" id="GO:0000049">
    <property type="term" value="F:tRNA binding"/>
    <property type="evidence" value="ECO:0007669"/>
    <property type="project" value="UniProtKB-UniRule"/>
</dbReference>
<dbReference type="InterPro" id="IPR002905">
    <property type="entry name" value="Trm1"/>
</dbReference>
<evidence type="ECO:0000256" key="5">
    <source>
        <dbReference type="ARBA" id="ARBA00022694"/>
    </source>
</evidence>
<keyword evidence="3 7" id="KW-0808">Transferase</keyword>
<keyword evidence="2 7" id="KW-0489">Methyltransferase</keyword>